<accession>D8T7C7</accession>
<comment type="similarity">
    <text evidence="1 2">Belongs to the terpene synthase family.</text>
</comment>
<dbReference type="InterPro" id="IPR034686">
    <property type="entry name" value="Terpene_cyclase-like_2"/>
</dbReference>
<name>D8T7C7_SELML</name>
<keyword evidence="4" id="KW-1185">Reference proteome</keyword>
<sequence>MHHIGKSSSKNEPDVHSQMTRVRDIIETIRDNAAAALFTKLTDHSPVNYLSGLGLLCSLKRTSLTSSAYTKQELLAHHMGNVGVNMEVLMDCRNTLFAKGLTSLGTALEELWRWCFGRHEVDEILVLNSMYSETEIDIVKGNLQTISYHVDLNPAKLDAEIDKWCMDFLNLHDLTDHKTQFAIQSKLGKLAGLAYQAISSERLRPMAKFLCWLFLADDFMDNPSVPVSDLKNATLAYKLIFKNDYDQAITLVESKDLLRQMGMLNDVYTDLKGFMNPGHRTRFSKSMIDVLDMFEVESSWLHKKLVPNFEIYNVTAGVIPCMVAIDFLNNFGLEDDVLDHPNIQRLEVIANRHTYLANDMVSFKKEWACDMYLNSVALVGYSSNCGLHEAMEKVAQMVQDLEKEFADIKQKVLSNKDLNKGNVMGYVQGLEYFMAGNIGSLRDIMGWDGFHQLRNMVPWSSSLLLLALEAGA</sequence>
<dbReference type="Gramene" id="EFJ07406">
    <property type="protein sequence ID" value="EFJ07406"/>
    <property type="gene ID" value="SELMODRAFT_429803"/>
</dbReference>
<dbReference type="AlphaFoldDB" id="D8T7C7"/>
<dbReference type="GO" id="GO:0010333">
    <property type="term" value="F:terpene synthase activity"/>
    <property type="evidence" value="ECO:0007669"/>
    <property type="project" value="InterPro"/>
</dbReference>
<dbReference type="InterPro" id="IPR008949">
    <property type="entry name" value="Isoprenoid_synthase_dom_sf"/>
</dbReference>
<evidence type="ECO:0000256" key="1">
    <source>
        <dbReference type="ARBA" id="ARBA00006333"/>
    </source>
</evidence>
<comment type="cofactor">
    <cofactor evidence="2">
        <name>Mg(2+)</name>
        <dbReference type="ChEBI" id="CHEBI:18420"/>
    </cofactor>
</comment>
<dbReference type="GO" id="GO:0046872">
    <property type="term" value="F:metal ion binding"/>
    <property type="evidence" value="ECO:0007669"/>
    <property type="project" value="UniProtKB-KW"/>
</dbReference>
<evidence type="ECO:0000313" key="3">
    <source>
        <dbReference type="EMBL" id="EFJ07406.1"/>
    </source>
</evidence>
<evidence type="ECO:0000313" key="4">
    <source>
        <dbReference type="Proteomes" id="UP000001514"/>
    </source>
</evidence>
<gene>
    <name evidence="3" type="ORF">SELMODRAFT_429803</name>
</gene>
<keyword evidence="2" id="KW-0460">Magnesium</keyword>
<dbReference type="EMBL" id="GL377685">
    <property type="protein sequence ID" value="EFJ07406.1"/>
    <property type="molecule type" value="Genomic_DNA"/>
</dbReference>
<evidence type="ECO:0000256" key="2">
    <source>
        <dbReference type="RuleBase" id="RU366034"/>
    </source>
</evidence>
<dbReference type="PANTHER" id="PTHR35201:SF4">
    <property type="entry name" value="BETA-PINACENE SYNTHASE-RELATED"/>
    <property type="match status" value="1"/>
</dbReference>
<proteinExistence type="inferred from homology"/>
<dbReference type="Proteomes" id="UP000001514">
    <property type="component" value="Unassembled WGS sequence"/>
</dbReference>
<dbReference type="EC" id="4.2.3.-" evidence="2"/>
<dbReference type="Gene3D" id="1.10.600.10">
    <property type="entry name" value="Farnesyl Diphosphate Synthase"/>
    <property type="match status" value="1"/>
</dbReference>
<organism evidence="4">
    <name type="scientific">Selaginella moellendorffii</name>
    <name type="common">Spikemoss</name>
    <dbReference type="NCBI Taxonomy" id="88036"/>
    <lineage>
        <taxon>Eukaryota</taxon>
        <taxon>Viridiplantae</taxon>
        <taxon>Streptophyta</taxon>
        <taxon>Embryophyta</taxon>
        <taxon>Tracheophyta</taxon>
        <taxon>Lycopodiopsida</taxon>
        <taxon>Selaginellales</taxon>
        <taxon>Selaginellaceae</taxon>
        <taxon>Selaginella</taxon>
    </lineage>
</organism>
<protein>
    <recommendedName>
        <fullName evidence="2">Terpene synthase</fullName>
        <ecNumber evidence="2">4.2.3.-</ecNumber>
    </recommendedName>
</protein>
<dbReference type="PANTHER" id="PTHR35201">
    <property type="entry name" value="TERPENE SYNTHASE"/>
    <property type="match status" value="1"/>
</dbReference>
<dbReference type="GO" id="GO:0008299">
    <property type="term" value="P:isoprenoid biosynthetic process"/>
    <property type="evidence" value="ECO:0007669"/>
    <property type="project" value="UniProtKB-ARBA"/>
</dbReference>
<keyword evidence="2" id="KW-0479">Metal-binding</keyword>
<dbReference type="Pfam" id="PF19086">
    <property type="entry name" value="Terpene_syn_C_2"/>
    <property type="match status" value="1"/>
</dbReference>
<dbReference type="HOGENOM" id="CLU_046060_0_0_1"/>
<dbReference type="KEGG" id="smo:SELMODRAFT_429803"/>
<dbReference type="InParanoid" id="D8T7C7"/>
<reference evidence="3 4" key="1">
    <citation type="journal article" date="2011" name="Science">
        <title>The Selaginella genome identifies genetic changes associated with the evolution of vascular plants.</title>
        <authorList>
            <person name="Banks J.A."/>
            <person name="Nishiyama T."/>
            <person name="Hasebe M."/>
            <person name="Bowman J.L."/>
            <person name="Gribskov M."/>
            <person name="dePamphilis C."/>
            <person name="Albert V.A."/>
            <person name="Aono N."/>
            <person name="Aoyama T."/>
            <person name="Ambrose B.A."/>
            <person name="Ashton N.W."/>
            <person name="Axtell M.J."/>
            <person name="Barker E."/>
            <person name="Barker M.S."/>
            <person name="Bennetzen J.L."/>
            <person name="Bonawitz N.D."/>
            <person name="Chapple C."/>
            <person name="Cheng C."/>
            <person name="Correa L.G."/>
            <person name="Dacre M."/>
            <person name="DeBarry J."/>
            <person name="Dreyer I."/>
            <person name="Elias M."/>
            <person name="Engstrom E.M."/>
            <person name="Estelle M."/>
            <person name="Feng L."/>
            <person name="Finet C."/>
            <person name="Floyd S.K."/>
            <person name="Frommer W.B."/>
            <person name="Fujita T."/>
            <person name="Gramzow L."/>
            <person name="Gutensohn M."/>
            <person name="Harholt J."/>
            <person name="Hattori M."/>
            <person name="Heyl A."/>
            <person name="Hirai T."/>
            <person name="Hiwatashi Y."/>
            <person name="Ishikawa M."/>
            <person name="Iwata M."/>
            <person name="Karol K.G."/>
            <person name="Koehler B."/>
            <person name="Kolukisaoglu U."/>
            <person name="Kubo M."/>
            <person name="Kurata T."/>
            <person name="Lalonde S."/>
            <person name="Li K."/>
            <person name="Li Y."/>
            <person name="Litt A."/>
            <person name="Lyons E."/>
            <person name="Manning G."/>
            <person name="Maruyama T."/>
            <person name="Michael T.P."/>
            <person name="Mikami K."/>
            <person name="Miyazaki S."/>
            <person name="Morinaga S."/>
            <person name="Murata T."/>
            <person name="Mueller-Roeber B."/>
            <person name="Nelson D.R."/>
            <person name="Obara M."/>
            <person name="Oguri Y."/>
            <person name="Olmstead R.G."/>
            <person name="Onodera N."/>
            <person name="Petersen B.L."/>
            <person name="Pils B."/>
            <person name="Prigge M."/>
            <person name="Rensing S.A."/>
            <person name="Riano-Pachon D.M."/>
            <person name="Roberts A.W."/>
            <person name="Sato Y."/>
            <person name="Scheller H.V."/>
            <person name="Schulz B."/>
            <person name="Schulz C."/>
            <person name="Shakirov E.V."/>
            <person name="Shibagaki N."/>
            <person name="Shinohara N."/>
            <person name="Shippen D.E."/>
            <person name="Soerensen I."/>
            <person name="Sotooka R."/>
            <person name="Sugimoto N."/>
            <person name="Sugita M."/>
            <person name="Sumikawa N."/>
            <person name="Tanurdzic M."/>
            <person name="Theissen G."/>
            <person name="Ulvskov P."/>
            <person name="Wakazuki S."/>
            <person name="Weng J.K."/>
            <person name="Willats W.W."/>
            <person name="Wipf D."/>
            <person name="Wolf P.G."/>
            <person name="Yang L."/>
            <person name="Zimmer A.D."/>
            <person name="Zhu Q."/>
            <person name="Mitros T."/>
            <person name="Hellsten U."/>
            <person name="Loque D."/>
            <person name="Otillar R."/>
            <person name="Salamov A."/>
            <person name="Schmutz J."/>
            <person name="Shapiro H."/>
            <person name="Lindquist E."/>
            <person name="Lucas S."/>
            <person name="Rokhsar D."/>
            <person name="Grigoriev I.V."/>
        </authorList>
    </citation>
    <scope>NUCLEOTIDE SEQUENCE [LARGE SCALE GENOMIC DNA]</scope>
</reference>
<keyword evidence="2" id="KW-0456">Lyase</keyword>
<dbReference type="SUPFAM" id="SSF48576">
    <property type="entry name" value="Terpenoid synthases"/>
    <property type="match status" value="1"/>
</dbReference>